<keyword evidence="1" id="KW-0255">Endonuclease</keyword>
<dbReference type="EMBL" id="JARACI010001073">
    <property type="protein sequence ID" value="MDD9207260.1"/>
    <property type="molecule type" value="Genomic_DNA"/>
</dbReference>
<gene>
    <name evidence="1" type="ORF">PU560_12400</name>
</gene>
<keyword evidence="1" id="KW-0378">Hydrolase</keyword>
<feature type="non-terminal residue" evidence="1">
    <location>
        <position position="1"/>
    </location>
</feature>
<keyword evidence="1" id="KW-0540">Nuclease</keyword>
<evidence type="ECO:0000313" key="2">
    <source>
        <dbReference type="Proteomes" id="UP001165561"/>
    </source>
</evidence>
<sequence length="294" mass="31473">RTVPCATALEASVRELRLIAEHDPPYNRRSRRPQRRPWVRLTDEPFPRLSVVHQVPVDRIDEVIGPFASRRAATQAMEALQQAVALRRCSPRLPRTPPPGAVACVLAELGRCGAPCTGAQGHAAYAAVVHEARAALGPDVTAVVAAGRARIAELAGRQRYEEAATERDRLRAFLAGARRTERLRPLVTAPEVVAARRRPEGGWELVLVRHGRLAGTTVTAPGADPVPELASLRATGEVVPAPTTVCGAATAEETELVADWLEQEGVRLVSAEGAGHPMARSLRGAARHHPFGAG</sequence>
<organism evidence="1 2">
    <name type="scientific">Georgenia halotolerans</name>
    <dbReference type="NCBI Taxonomy" id="3028317"/>
    <lineage>
        <taxon>Bacteria</taxon>
        <taxon>Bacillati</taxon>
        <taxon>Actinomycetota</taxon>
        <taxon>Actinomycetes</taxon>
        <taxon>Micrococcales</taxon>
        <taxon>Bogoriellaceae</taxon>
        <taxon>Georgenia</taxon>
    </lineage>
</organism>
<dbReference type="PANTHER" id="PTHR30562:SF1">
    <property type="entry name" value="UVRABC SYSTEM PROTEIN C"/>
    <property type="match status" value="1"/>
</dbReference>
<dbReference type="PANTHER" id="PTHR30562">
    <property type="entry name" value="UVRC/OXIDOREDUCTASE"/>
    <property type="match status" value="1"/>
</dbReference>
<name>A0ABT5TYW2_9MICO</name>
<evidence type="ECO:0000313" key="1">
    <source>
        <dbReference type="EMBL" id="MDD9207260.1"/>
    </source>
</evidence>
<reference evidence="1" key="1">
    <citation type="submission" date="2023-02" db="EMBL/GenBank/DDBJ databases">
        <title>Georgenia sp.10Sc9-8, isolated from a soil sample collected from the Taklamakan desert.</title>
        <authorList>
            <person name="Liu S."/>
        </authorList>
    </citation>
    <scope>NUCLEOTIDE SEQUENCE</scope>
    <source>
        <strain evidence="1">10Sc9-8</strain>
    </source>
</reference>
<protein>
    <submittedName>
        <fullName evidence="1">Endonuclease</fullName>
    </submittedName>
</protein>
<dbReference type="GO" id="GO:0004519">
    <property type="term" value="F:endonuclease activity"/>
    <property type="evidence" value="ECO:0007669"/>
    <property type="project" value="UniProtKB-KW"/>
</dbReference>
<dbReference type="InterPro" id="IPR050066">
    <property type="entry name" value="UvrABC_protein_C"/>
</dbReference>
<comment type="caution">
    <text evidence="1">The sequence shown here is derived from an EMBL/GenBank/DDBJ whole genome shotgun (WGS) entry which is preliminary data.</text>
</comment>
<accession>A0ABT5TYW2</accession>
<dbReference type="Proteomes" id="UP001165561">
    <property type="component" value="Unassembled WGS sequence"/>
</dbReference>
<keyword evidence="2" id="KW-1185">Reference proteome</keyword>
<proteinExistence type="predicted"/>